<feature type="domain" description="PAS" evidence="10">
    <location>
        <begin position="12"/>
        <end position="83"/>
    </location>
</feature>
<dbReference type="SUPFAM" id="SSF55781">
    <property type="entry name" value="GAF domain-like"/>
    <property type="match status" value="1"/>
</dbReference>
<evidence type="ECO:0000259" key="9">
    <source>
        <dbReference type="PROSITE" id="PS50110"/>
    </source>
</evidence>
<dbReference type="PANTHER" id="PTHR43304">
    <property type="entry name" value="PHYTOCHROME-LIKE PROTEIN CPH1"/>
    <property type="match status" value="1"/>
</dbReference>
<keyword evidence="4" id="KW-0808">Transferase</keyword>
<dbReference type="InterPro" id="IPR000700">
    <property type="entry name" value="PAS-assoc_C"/>
</dbReference>
<dbReference type="Pfam" id="PF02518">
    <property type="entry name" value="HATPase_c"/>
    <property type="match status" value="1"/>
</dbReference>
<dbReference type="InterPro" id="IPR004358">
    <property type="entry name" value="Sig_transdc_His_kin-like_C"/>
</dbReference>
<feature type="modified residue" description="4-aspartylphosphate" evidence="6">
    <location>
        <position position="929"/>
    </location>
</feature>
<dbReference type="RefSeq" id="WP_123879243.1">
    <property type="nucleotide sequence ID" value="NZ_RPFZ01000001.1"/>
</dbReference>
<dbReference type="InterPro" id="IPR036890">
    <property type="entry name" value="HATPase_C_sf"/>
</dbReference>
<keyword evidence="5" id="KW-0418">Kinase</keyword>
<feature type="coiled-coil region" evidence="7">
    <location>
        <begin position="574"/>
        <end position="619"/>
    </location>
</feature>
<name>A0A3N5DPQ7_9SPHN</name>
<dbReference type="InterPro" id="IPR011006">
    <property type="entry name" value="CheY-like_superfamily"/>
</dbReference>
<comment type="catalytic activity">
    <reaction evidence="1">
        <text>ATP + protein L-histidine = ADP + protein N-phospho-L-histidine.</text>
        <dbReference type="EC" id="2.7.13.3"/>
    </reaction>
</comment>
<feature type="domain" description="Histidine kinase" evidence="8">
    <location>
        <begin position="628"/>
        <end position="855"/>
    </location>
</feature>
<dbReference type="PROSITE" id="PS50109">
    <property type="entry name" value="HIS_KIN"/>
    <property type="match status" value="1"/>
</dbReference>
<evidence type="ECO:0000256" key="1">
    <source>
        <dbReference type="ARBA" id="ARBA00000085"/>
    </source>
</evidence>
<feature type="domain" description="PAC" evidence="11">
    <location>
        <begin position="221"/>
        <end position="273"/>
    </location>
</feature>
<dbReference type="InterPro" id="IPR005467">
    <property type="entry name" value="His_kinase_dom"/>
</dbReference>
<dbReference type="SMART" id="SM00065">
    <property type="entry name" value="GAF"/>
    <property type="match status" value="1"/>
</dbReference>
<proteinExistence type="predicted"/>
<keyword evidence="7" id="KW-0175">Coiled coil</keyword>
<dbReference type="InterPro" id="IPR003661">
    <property type="entry name" value="HisK_dim/P_dom"/>
</dbReference>
<dbReference type="SUPFAM" id="SSF47384">
    <property type="entry name" value="Homodimeric domain of signal transducing histidine kinase"/>
    <property type="match status" value="1"/>
</dbReference>
<dbReference type="InterPro" id="IPR035965">
    <property type="entry name" value="PAS-like_dom_sf"/>
</dbReference>
<evidence type="ECO:0000256" key="7">
    <source>
        <dbReference type="SAM" id="Coils"/>
    </source>
</evidence>
<dbReference type="Gene3D" id="3.40.50.2300">
    <property type="match status" value="2"/>
</dbReference>
<dbReference type="PROSITE" id="PS50112">
    <property type="entry name" value="PAS"/>
    <property type="match status" value="2"/>
</dbReference>
<dbReference type="FunFam" id="3.30.450.20:FF:000099">
    <property type="entry name" value="Sensory box sensor histidine kinase"/>
    <property type="match status" value="1"/>
</dbReference>
<dbReference type="SMART" id="SM00387">
    <property type="entry name" value="HATPase_c"/>
    <property type="match status" value="1"/>
</dbReference>
<feature type="domain" description="PAC" evidence="11">
    <location>
        <begin position="88"/>
        <end position="144"/>
    </location>
</feature>
<comment type="caution">
    <text evidence="12">The sequence shown here is derived from an EMBL/GenBank/DDBJ whole genome shotgun (WGS) entry which is preliminary data.</text>
</comment>
<accession>A0A3N5DPQ7</accession>
<dbReference type="AlphaFoldDB" id="A0A3N5DPQ7"/>
<dbReference type="Pfam" id="PF13185">
    <property type="entry name" value="GAF_2"/>
    <property type="match status" value="1"/>
</dbReference>
<dbReference type="EMBL" id="RPFZ01000001">
    <property type="protein sequence ID" value="RPF71111.1"/>
    <property type="molecule type" value="Genomic_DNA"/>
</dbReference>
<dbReference type="PROSITE" id="PS50110">
    <property type="entry name" value="RESPONSE_REGULATORY"/>
    <property type="match status" value="1"/>
</dbReference>
<dbReference type="SMART" id="SM00091">
    <property type="entry name" value="PAS"/>
    <property type="match status" value="3"/>
</dbReference>
<dbReference type="SUPFAM" id="SSF55785">
    <property type="entry name" value="PYP-like sensor domain (PAS domain)"/>
    <property type="match status" value="3"/>
</dbReference>
<dbReference type="InterPro" id="IPR052162">
    <property type="entry name" value="Sensor_kinase/Photoreceptor"/>
</dbReference>
<dbReference type="InterPro" id="IPR001610">
    <property type="entry name" value="PAC"/>
</dbReference>
<dbReference type="OrthoDB" id="9796100at2"/>
<sequence>MSSEDDDNDVPNVDRLEDAARAAGIGIWEFDPRSGELDWDRRCRELFGISSSREVDYQTFLDGLHPEDRDEAGAAVQRALDPGGPGSYEIAYRTIGIEDGRLRHVAATGRAYFEERDGAREAVRFVGAVVDVSSILRTQDELRDTEMQHRRVLEATNDAIWNWDLEGDRVEWSDALYSTFGHAPHSVEPTGGWWLEQIHPNDRERVDRDIHAVIDGDGTEWESEYRFRRGDGTFATVYDRGSVMRESSGRAVRMIGAMLDLSDLRKVRTTLAESEQRYRVLTEVSPQIVWMADPGGHLTYANRQWFDYSGQTIEGSAENGWEAAIHPDHVATLRTAWQKGSREAVEWSVELPLRRGDDGSWRWHLVRGRPVLGGDGQVESWIGVAVDLHDRREAAQALAAEKARLETLRRTGSELAAELELESLVQKVTDAGVELIGAQFGAFFYNVRDENGGQYLLYTLSGADRSDFEKLGRPRITDIFRPTFSGEGTIRSDDVTKDPRYGLSAPHHGMPKDHLPVRSYLAVPVMGREAEVIGALLFGHPEPGRFTEQHERLVTGIAAQAAIAIDNARLYRSAQDELAERRRVEADLRELTETLEQRVAEEVERRSNAEEALRQAQKMEAVGQLTGGIAHDFNNLLTVIAGNIDMATRAIGDAGEGNPRVTRALEGAQKGAQRAASLTQRLLAFARRQPLHPKPIRMDRLIRGMSDLLDRSLGERVEIEFVGAPGLWQVEVDPNELESVIVNLAVNARDAMPDGGKLTIEVSNARLDEGYAARHAEVAPGQYVMLAISDTGTGMPPELLDKVFEPFFTTKEVGKGTGLGLSMVYGLVKQSGGHVKIYSEQDRGTTVKIYLPRLLDETEADGDEGGEEALEESEQEELVLLVEDDEDVRAYTADCLRELGYRVLEAGSGEEAKRTLERTRDRIDLLFTDVVMPGMTGEELAADLREDRPDLKVLYASGYTRDAIMHSGRLQPGVALLQKPFNFAELARKVRDVLELGNLGRAVTLVDEGRAHGPAREALGSSGYEVDVVHTVRELEDKVRLSEGRFDCVVLDDRSHRIDVRRTVRSLRSFAEDLPILVLSDGWERLKDLEDRCVAVAPTPDRPAEVTTLLRRLKVRCDGSGSGKN</sequence>
<dbReference type="NCBIfam" id="TIGR00229">
    <property type="entry name" value="sensory_box"/>
    <property type="match status" value="2"/>
</dbReference>
<dbReference type="CDD" id="cd00156">
    <property type="entry name" value="REC"/>
    <property type="match status" value="1"/>
</dbReference>
<evidence type="ECO:0000256" key="4">
    <source>
        <dbReference type="ARBA" id="ARBA00022679"/>
    </source>
</evidence>
<evidence type="ECO:0000256" key="6">
    <source>
        <dbReference type="PROSITE-ProRule" id="PRU00169"/>
    </source>
</evidence>
<keyword evidence="13" id="KW-1185">Reference proteome</keyword>
<evidence type="ECO:0000256" key="5">
    <source>
        <dbReference type="ARBA" id="ARBA00022777"/>
    </source>
</evidence>
<dbReference type="InterPro" id="IPR003594">
    <property type="entry name" value="HATPase_dom"/>
</dbReference>
<dbReference type="InterPro" id="IPR000014">
    <property type="entry name" value="PAS"/>
</dbReference>
<dbReference type="InterPro" id="IPR003018">
    <property type="entry name" value="GAF"/>
</dbReference>
<dbReference type="InterPro" id="IPR036097">
    <property type="entry name" value="HisK_dim/P_sf"/>
</dbReference>
<dbReference type="InterPro" id="IPR001789">
    <property type="entry name" value="Sig_transdc_resp-reg_receiver"/>
</dbReference>
<dbReference type="Gene3D" id="3.30.450.20">
    <property type="entry name" value="PAS domain"/>
    <property type="match status" value="3"/>
</dbReference>
<dbReference type="CDD" id="cd00130">
    <property type="entry name" value="PAS"/>
    <property type="match status" value="3"/>
</dbReference>
<dbReference type="SUPFAM" id="SSF52172">
    <property type="entry name" value="CheY-like"/>
    <property type="match status" value="2"/>
</dbReference>
<feature type="domain" description="PAC" evidence="11">
    <location>
        <begin position="347"/>
        <end position="400"/>
    </location>
</feature>
<keyword evidence="3 6" id="KW-0597">Phosphoprotein</keyword>
<feature type="domain" description="Response regulatory" evidence="9">
    <location>
        <begin position="878"/>
        <end position="994"/>
    </location>
</feature>
<evidence type="ECO:0000256" key="3">
    <source>
        <dbReference type="ARBA" id="ARBA00022553"/>
    </source>
</evidence>
<organism evidence="12 13">
    <name type="scientific">Aurantiacibacter spongiae</name>
    <dbReference type="NCBI Taxonomy" id="2488860"/>
    <lineage>
        <taxon>Bacteria</taxon>
        <taxon>Pseudomonadati</taxon>
        <taxon>Pseudomonadota</taxon>
        <taxon>Alphaproteobacteria</taxon>
        <taxon>Sphingomonadales</taxon>
        <taxon>Erythrobacteraceae</taxon>
        <taxon>Aurantiacibacter</taxon>
    </lineage>
</organism>
<feature type="domain" description="PAS" evidence="10">
    <location>
        <begin position="145"/>
        <end position="217"/>
    </location>
</feature>
<dbReference type="SMART" id="SM00388">
    <property type="entry name" value="HisKA"/>
    <property type="match status" value="1"/>
</dbReference>
<dbReference type="SMART" id="SM00448">
    <property type="entry name" value="REC"/>
    <property type="match status" value="1"/>
</dbReference>
<dbReference type="Gene3D" id="3.30.450.40">
    <property type="match status" value="1"/>
</dbReference>
<reference evidence="12 13" key="1">
    <citation type="submission" date="2018-11" db="EMBL/GenBank/DDBJ databases">
        <title>Erythrobacter spongiae sp. nov., isolated from a marine sponge.</title>
        <authorList>
            <person name="Zhuang L."/>
            <person name="Luo L."/>
        </authorList>
    </citation>
    <scope>NUCLEOTIDE SEQUENCE [LARGE SCALE GENOMIC DNA]</scope>
    <source>
        <strain evidence="12 13">HN-E23</strain>
    </source>
</reference>
<dbReference type="Gene3D" id="3.30.565.10">
    <property type="entry name" value="Histidine kinase-like ATPase, C-terminal domain"/>
    <property type="match status" value="1"/>
</dbReference>
<dbReference type="SUPFAM" id="SSF55874">
    <property type="entry name" value="ATPase domain of HSP90 chaperone/DNA topoisomerase II/histidine kinase"/>
    <property type="match status" value="1"/>
</dbReference>
<dbReference type="GO" id="GO:0000155">
    <property type="term" value="F:phosphorelay sensor kinase activity"/>
    <property type="evidence" value="ECO:0007669"/>
    <property type="project" value="InterPro"/>
</dbReference>
<dbReference type="PRINTS" id="PR00344">
    <property type="entry name" value="BCTRLSENSOR"/>
</dbReference>
<dbReference type="Proteomes" id="UP000275232">
    <property type="component" value="Unassembled WGS sequence"/>
</dbReference>
<dbReference type="PROSITE" id="PS50113">
    <property type="entry name" value="PAC"/>
    <property type="match status" value="3"/>
</dbReference>
<dbReference type="Pfam" id="PF00512">
    <property type="entry name" value="HisKA"/>
    <property type="match status" value="1"/>
</dbReference>
<dbReference type="CDD" id="cd16919">
    <property type="entry name" value="HATPase_CckA-like"/>
    <property type="match status" value="1"/>
</dbReference>
<dbReference type="InterPro" id="IPR029016">
    <property type="entry name" value="GAF-like_dom_sf"/>
</dbReference>
<evidence type="ECO:0000259" key="11">
    <source>
        <dbReference type="PROSITE" id="PS50113"/>
    </source>
</evidence>
<dbReference type="Pfam" id="PF00072">
    <property type="entry name" value="Response_reg"/>
    <property type="match status" value="1"/>
</dbReference>
<evidence type="ECO:0000259" key="8">
    <source>
        <dbReference type="PROSITE" id="PS50109"/>
    </source>
</evidence>
<evidence type="ECO:0000256" key="2">
    <source>
        <dbReference type="ARBA" id="ARBA00012438"/>
    </source>
</evidence>
<dbReference type="Gene3D" id="1.10.287.130">
    <property type="match status" value="1"/>
</dbReference>
<evidence type="ECO:0000313" key="12">
    <source>
        <dbReference type="EMBL" id="RPF71111.1"/>
    </source>
</evidence>
<evidence type="ECO:0000259" key="10">
    <source>
        <dbReference type="PROSITE" id="PS50112"/>
    </source>
</evidence>
<dbReference type="CDD" id="cd00082">
    <property type="entry name" value="HisKA"/>
    <property type="match status" value="1"/>
</dbReference>
<dbReference type="Pfam" id="PF08447">
    <property type="entry name" value="PAS_3"/>
    <property type="match status" value="3"/>
</dbReference>
<dbReference type="SMART" id="SM00086">
    <property type="entry name" value="PAC"/>
    <property type="match status" value="2"/>
</dbReference>
<dbReference type="InterPro" id="IPR013655">
    <property type="entry name" value="PAS_fold_3"/>
</dbReference>
<evidence type="ECO:0000313" key="13">
    <source>
        <dbReference type="Proteomes" id="UP000275232"/>
    </source>
</evidence>
<gene>
    <name evidence="12" type="ORF">EG799_05410</name>
</gene>
<dbReference type="EC" id="2.7.13.3" evidence="2"/>
<dbReference type="PANTHER" id="PTHR43304:SF1">
    <property type="entry name" value="PAC DOMAIN-CONTAINING PROTEIN"/>
    <property type="match status" value="1"/>
</dbReference>
<protein>
    <recommendedName>
        <fullName evidence="2">histidine kinase</fullName>
        <ecNumber evidence="2">2.7.13.3</ecNumber>
    </recommendedName>
</protein>